<reference evidence="3" key="1">
    <citation type="submission" date="2017-02" db="UniProtKB">
        <authorList>
            <consortium name="WormBaseParasite"/>
        </authorList>
    </citation>
    <scope>IDENTIFICATION</scope>
</reference>
<dbReference type="OrthoDB" id="2157380at2759"/>
<reference evidence="1 2" key="2">
    <citation type="submission" date="2018-11" db="EMBL/GenBank/DDBJ databases">
        <authorList>
            <consortium name="Pathogen Informatics"/>
        </authorList>
    </citation>
    <scope>NUCLEOTIDE SEQUENCE [LARGE SCALE GENOMIC DNA]</scope>
</reference>
<keyword evidence="2" id="KW-1185">Reference proteome</keyword>
<name>A0A0M3JC19_ANISI</name>
<protein>
    <submittedName>
        <fullName evidence="3">DUF4806 domain-containing protein</fullName>
    </submittedName>
</protein>
<evidence type="ECO:0000313" key="1">
    <source>
        <dbReference type="EMBL" id="VDK24774.1"/>
    </source>
</evidence>
<dbReference type="WBParaSite" id="ASIM_0000514901-mRNA-1">
    <property type="protein sequence ID" value="ASIM_0000514901-mRNA-1"/>
    <property type="gene ID" value="ASIM_0000514901"/>
</dbReference>
<dbReference type="InterPro" id="IPR019332">
    <property type="entry name" value="OSCP1"/>
</dbReference>
<dbReference type="EMBL" id="UYRR01009216">
    <property type="protein sequence ID" value="VDK24774.1"/>
    <property type="molecule type" value="Genomic_DNA"/>
</dbReference>
<organism evidence="3">
    <name type="scientific">Anisakis simplex</name>
    <name type="common">Herring worm</name>
    <dbReference type="NCBI Taxonomy" id="6269"/>
    <lineage>
        <taxon>Eukaryota</taxon>
        <taxon>Metazoa</taxon>
        <taxon>Ecdysozoa</taxon>
        <taxon>Nematoda</taxon>
        <taxon>Chromadorea</taxon>
        <taxon>Rhabditida</taxon>
        <taxon>Spirurina</taxon>
        <taxon>Ascaridomorpha</taxon>
        <taxon>Ascaridoidea</taxon>
        <taxon>Anisakidae</taxon>
        <taxon>Anisakis</taxon>
        <taxon>Anisakis simplex complex</taxon>
    </lineage>
</organism>
<evidence type="ECO:0000313" key="3">
    <source>
        <dbReference type="WBParaSite" id="ASIM_0000514901-mRNA-1"/>
    </source>
</evidence>
<dbReference type="Proteomes" id="UP000267096">
    <property type="component" value="Unassembled WGS sequence"/>
</dbReference>
<gene>
    <name evidence="1" type="ORF">ASIM_LOCUS4952</name>
</gene>
<sequence>MSLKCMPILFINMSGEMAYILHQRLQAQNVGLSKSTKVLSDILYTMFNKNFMEELFKPQEIYSRRTMRSLFEKLAHSSIMRLNGTRYGLDY</sequence>
<dbReference type="AlphaFoldDB" id="A0A0M3JC19"/>
<evidence type="ECO:0000313" key="2">
    <source>
        <dbReference type="Proteomes" id="UP000267096"/>
    </source>
</evidence>
<dbReference type="GO" id="GO:0005886">
    <property type="term" value="C:plasma membrane"/>
    <property type="evidence" value="ECO:0007669"/>
    <property type="project" value="TreeGrafter"/>
</dbReference>
<proteinExistence type="predicted"/>
<dbReference type="PANTHER" id="PTHR21439:SF0">
    <property type="entry name" value="PROTEIN OSCP1"/>
    <property type="match status" value="1"/>
</dbReference>
<dbReference type="GO" id="GO:0005737">
    <property type="term" value="C:cytoplasm"/>
    <property type="evidence" value="ECO:0007669"/>
    <property type="project" value="TreeGrafter"/>
</dbReference>
<accession>A0A0M3JC19</accession>
<dbReference type="Pfam" id="PF10188">
    <property type="entry name" value="Oscp1"/>
    <property type="match status" value="1"/>
</dbReference>
<dbReference type="PANTHER" id="PTHR21439">
    <property type="entry name" value="OXIDORED-NITRO DOMAIN-CONTAINING PROTEIN"/>
    <property type="match status" value="1"/>
</dbReference>